<dbReference type="InterPro" id="IPR000719">
    <property type="entry name" value="Prot_kinase_dom"/>
</dbReference>
<dbReference type="PROSITE" id="PS50011">
    <property type="entry name" value="PROTEIN_KINASE_DOM"/>
    <property type="match status" value="1"/>
</dbReference>
<evidence type="ECO:0000313" key="4">
    <source>
        <dbReference type="Proteomes" id="UP001489004"/>
    </source>
</evidence>
<dbReference type="InterPro" id="IPR008266">
    <property type="entry name" value="Tyr_kinase_AS"/>
</dbReference>
<protein>
    <recommendedName>
        <fullName evidence="2">Protein kinase domain-containing protein</fullName>
    </recommendedName>
</protein>
<name>A0AAW1P6N8_9CHLO</name>
<dbReference type="Pfam" id="PF07714">
    <property type="entry name" value="PK_Tyr_Ser-Thr"/>
    <property type="match status" value="1"/>
</dbReference>
<feature type="compositionally biased region" description="Low complexity" evidence="1">
    <location>
        <begin position="171"/>
        <end position="184"/>
    </location>
</feature>
<dbReference type="Gene3D" id="1.10.510.10">
    <property type="entry name" value="Transferase(Phosphotransferase) domain 1"/>
    <property type="match status" value="1"/>
</dbReference>
<dbReference type="PROSITE" id="PS00109">
    <property type="entry name" value="PROTEIN_KINASE_TYR"/>
    <property type="match status" value="1"/>
</dbReference>
<feature type="region of interest" description="Disordered" evidence="1">
    <location>
        <begin position="168"/>
        <end position="193"/>
    </location>
</feature>
<evidence type="ECO:0000256" key="1">
    <source>
        <dbReference type="SAM" id="MobiDB-lite"/>
    </source>
</evidence>
<dbReference type="EMBL" id="JALJOR010000012">
    <property type="protein sequence ID" value="KAK9807836.1"/>
    <property type="molecule type" value="Genomic_DNA"/>
</dbReference>
<dbReference type="PANTHER" id="PTHR44329:SF214">
    <property type="entry name" value="PROTEIN KINASE DOMAIN-CONTAINING PROTEIN"/>
    <property type="match status" value="1"/>
</dbReference>
<dbReference type="AlphaFoldDB" id="A0AAW1P6N8"/>
<gene>
    <name evidence="3" type="ORF">WJX72_010653</name>
</gene>
<dbReference type="Proteomes" id="UP001489004">
    <property type="component" value="Unassembled WGS sequence"/>
</dbReference>
<organism evidence="3 4">
    <name type="scientific">[Myrmecia] bisecta</name>
    <dbReference type="NCBI Taxonomy" id="41462"/>
    <lineage>
        <taxon>Eukaryota</taxon>
        <taxon>Viridiplantae</taxon>
        <taxon>Chlorophyta</taxon>
        <taxon>core chlorophytes</taxon>
        <taxon>Trebouxiophyceae</taxon>
        <taxon>Trebouxiales</taxon>
        <taxon>Trebouxiaceae</taxon>
        <taxon>Myrmecia</taxon>
    </lineage>
</organism>
<accession>A0AAW1P6N8</accession>
<dbReference type="InterPro" id="IPR051681">
    <property type="entry name" value="Ser/Thr_Kinases-Pseudokinases"/>
</dbReference>
<dbReference type="CDD" id="cd00180">
    <property type="entry name" value="PKc"/>
    <property type="match status" value="1"/>
</dbReference>
<evidence type="ECO:0000313" key="3">
    <source>
        <dbReference type="EMBL" id="KAK9807836.1"/>
    </source>
</evidence>
<dbReference type="InterPro" id="IPR001245">
    <property type="entry name" value="Ser-Thr/Tyr_kinase_cat_dom"/>
</dbReference>
<dbReference type="GO" id="GO:0005524">
    <property type="term" value="F:ATP binding"/>
    <property type="evidence" value="ECO:0007669"/>
    <property type="project" value="InterPro"/>
</dbReference>
<sequence length="407" mass="43998">MTGVSEKDGVGQAFWDMYVVLCSSKEPAPWQAVQSAIEASKVFQVDVVECDGSGQQCFTVTFRPAGSKLDGKSHPALHPATSDDEPSRYWLGIINSAAPNSGDSFSSDSDSELELLARCVVEHKLVDEGMAEANKEFEAMLGMKLAHPNIVRAFKYAVAPRKVVVHGNGQASPASASTSPSTSPLGSDPKEQLWDPATVSPRQWYGAVKALVVETWILLELCSFGNLQDTIDQRGFLTMLSKHSGSVNMPWVLRTLAEVASAMQYIHSQDIVHGDLTCTNVLLATNLGTDARPFAAKISDFGLSRTLQGDIPVQPASFGTVTHMPPELLKDGRLSRAADVYSFGVMMWTIYTGRALAEQCLSPDDRARPSFTQVAAVLQELIGAVEACYLQVPNFPAYLSETSDVYG</sequence>
<dbReference type="SUPFAM" id="SSF56112">
    <property type="entry name" value="Protein kinase-like (PK-like)"/>
    <property type="match status" value="1"/>
</dbReference>
<evidence type="ECO:0000259" key="2">
    <source>
        <dbReference type="PROSITE" id="PS50011"/>
    </source>
</evidence>
<dbReference type="PANTHER" id="PTHR44329">
    <property type="entry name" value="SERINE/THREONINE-PROTEIN KINASE TNNI3K-RELATED"/>
    <property type="match status" value="1"/>
</dbReference>
<reference evidence="3 4" key="1">
    <citation type="journal article" date="2024" name="Nat. Commun.">
        <title>Phylogenomics reveals the evolutionary origins of lichenization in chlorophyte algae.</title>
        <authorList>
            <person name="Puginier C."/>
            <person name="Libourel C."/>
            <person name="Otte J."/>
            <person name="Skaloud P."/>
            <person name="Haon M."/>
            <person name="Grisel S."/>
            <person name="Petersen M."/>
            <person name="Berrin J.G."/>
            <person name="Delaux P.M."/>
            <person name="Dal Grande F."/>
            <person name="Keller J."/>
        </authorList>
    </citation>
    <scope>NUCLEOTIDE SEQUENCE [LARGE SCALE GENOMIC DNA]</scope>
    <source>
        <strain evidence="3 4">SAG 2043</strain>
    </source>
</reference>
<dbReference type="InterPro" id="IPR011009">
    <property type="entry name" value="Kinase-like_dom_sf"/>
</dbReference>
<proteinExistence type="predicted"/>
<keyword evidence="4" id="KW-1185">Reference proteome</keyword>
<dbReference type="GO" id="GO:0004674">
    <property type="term" value="F:protein serine/threonine kinase activity"/>
    <property type="evidence" value="ECO:0007669"/>
    <property type="project" value="TreeGrafter"/>
</dbReference>
<comment type="caution">
    <text evidence="3">The sequence shown here is derived from an EMBL/GenBank/DDBJ whole genome shotgun (WGS) entry which is preliminary data.</text>
</comment>
<feature type="domain" description="Protein kinase" evidence="2">
    <location>
        <begin position="59"/>
        <end position="407"/>
    </location>
</feature>